<dbReference type="KEGG" id="tpv:TP04_0052"/>
<name>Q4N3D5_THEPA</name>
<dbReference type="EMBL" id="AAGK01000004">
    <property type="protein sequence ID" value="EAN31404.1"/>
    <property type="molecule type" value="Genomic_DNA"/>
</dbReference>
<dbReference type="InParanoid" id="Q4N3D5"/>
<evidence type="ECO:0000313" key="1">
    <source>
        <dbReference type="EMBL" id="EAN31404.1"/>
    </source>
</evidence>
<dbReference type="Proteomes" id="UP000001949">
    <property type="component" value="Unassembled WGS sequence"/>
</dbReference>
<dbReference type="GeneID" id="3500642"/>
<sequence>MDLYRVDEDCVKPSGRRFDLNFDEKKINKKMLRIQIERDISDQIGPKEVLDSLKRLDEFAEEQTVVIKGREYTIVFLKDKNDVFLLGNKPNESLNISDRFFGTIHVSQKLSSTIVNF</sequence>
<dbReference type="OMA" id="REYTIVF"/>
<gene>
    <name evidence="1" type="ordered locus">TP04_0052</name>
</gene>
<comment type="caution">
    <text evidence="1">The sequence shown here is derived from an EMBL/GenBank/DDBJ whole genome shotgun (WGS) entry which is preliminary data.</text>
</comment>
<reference evidence="1 2" key="1">
    <citation type="journal article" date="2005" name="Science">
        <title>Genome sequence of Theileria parva, a bovine pathogen that transforms lymphocytes.</title>
        <authorList>
            <person name="Gardner M.J."/>
            <person name="Bishop R."/>
            <person name="Shah T."/>
            <person name="de Villiers E.P."/>
            <person name="Carlton J.M."/>
            <person name="Hall N."/>
            <person name="Ren Q."/>
            <person name="Paulsen I.T."/>
            <person name="Pain A."/>
            <person name="Berriman M."/>
            <person name="Wilson R.J.M."/>
            <person name="Sato S."/>
            <person name="Ralph S.A."/>
            <person name="Mann D.J."/>
            <person name="Xiong Z."/>
            <person name="Shallom S.J."/>
            <person name="Weidman J."/>
            <person name="Jiang L."/>
            <person name="Lynn J."/>
            <person name="Weaver B."/>
            <person name="Shoaibi A."/>
            <person name="Domingo A.R."/>
            <person name="Wasawo D."/>
            <person name="Crabtree J."/>
            <person name="Wortman J.R."/>
            <person name="Haas B."/>
            <person name="Angiuoli S.V."/>
            <person name="Creasy T.H."/>
            <person name="Lu C."/>
            <person name="Suh B."/>
            <person name="Silva J.C."/>
            <person name="Utterback T.R."/>
            <person name="Feldblyum T.V."/>
            <person name="Pertea M."/>
            <person name="Allen J."/>
            <person name="Nierman W.C."/>
            <person name="Taracha E.L.N."/>
            <person name="Salzberg S.L."/>
            <person name="White O.R."/>
            <person name="Fitzhugh H.A."/>
            <person name="Morzaria S."/>
            <person name="Venter J.C."/>
            <person name="Fraser C.M."/>
            <person name="Nene V."/>
        </authorList>
    </citation>
    <scope>NUCLEOTIDE SEQUENCE [LARGE SCALE GENOMIC DNA]</scope>
    <source>
        <strain evidence="1 2">Muguga</strain>
    </source>
</reference>
<protein>
    <submittedName>
        <fullName evidence="1">Uncharacterized protein</fullName>
    </submittedName>
</protein>
<dbReference type="RefSeq" id="XP_763687.1">
    <property type="nucleotide sequence ID" value="XM_758594.1"/>
</dbReference>
<organism evidence="1 2">
    <name type="scientific">Theileria parva</name>
    <name type="common">East coast fever infection agent</name>
    <dbReference type="NCBI Taxonomy" id="5875"/>
    <lineage>
        <taxon>Eukaryota</taxon>
        <taxon>Sar</taxon>
        <taxon>Alveolata</taxon>
        <taxon>Apicomplexa</taxon>
        <taxon>Aconoidasida</taxon>
        <taxon>Piroplasmida</taxon>
        <taxon>Theileriidae</taxon>
        <taxon>Theileria</taxon>
    </lineage>
</organism>
<dbReference type="AlphaFoldDB" id="Q4N3D5"/>
<proteinExistence type="predicted"/>
<dbReference type="eggNOG" id="ENOG502QWXI">
    <property type="taxonomic scope" value="Eukaryota"/>
</dbReference>
<keyword evidence="2" id="KW-1185">Reference proteome</keyword>
<accession>Q4N3D5</accession>
<evidence type="ECO:0000313" key="2">
    <source>
        <dbReference type="Proteomes" id="UP000001949"/>
    </source>
</evidence>
<dbReference type="VEuPathDB" id="PiroplasmaDB:TpMuguga_04g00052"/>